<dbReference type="Proteomes" id="UP000470384">
    <property type="component" value="Unassembled WGS sequence"/>
</dbReference>
<name>A0A845Q954_9HYPH</name>
<accession>A0A845Q954</accession>
<organism evidence="1 2">
    <name type="scientific">Pyruvatibacter mobilis</name>
    <dbReference type="NCBI Taxonomy" id="1712261"/>
    <lineage>
        <taxon>Bacteria</taxon>
        <taxon>Pseudomonadati</taxon>
        <taxon>Pseudomonadota</taxon>
        <taxon>Alphaproteobacteria</taxon>
        <taxon>Hyphomicrobiales</taxon>
        <taxon>Parvibaculaceae</taxon>
        <taxon>Pyruvatibacter</taxon>
    </lineage>
</organism>
<dbReference type="InterPro" id="IPR011989">
    <property type="entry name" value="ARM-like"/>
</dbReference>
<dbReference type="InterPro" id="IPR019285">
    <property type="entry name" value="DUF2336"/>
</dbReference>
<dbReference type="AlphaFoldDB" id="A0A845Q954"/>
<dbReference type="GeneID" id="300655881"/>
<dbReference type="OrthoDB" id="7888976at2"/>
<dbReference type="RefSeq" id="WP_160587009.1">
    <property type="nucleotide sequence ID" value="NZ_BMHN01000001.1"/>
</dbReference>
<dbReference type="Gene3D" id="1.25.10.10">
    <property type="entry name" value="Leucine-rich Repeat Variant"/>
    <property type="match status" value="1"/>
</dbReference>
<dbReference type="Pfam" id="PF10098">
    <property type="entry name" value="DUF2336"/>
    <property type="match status" value="1"/>
</dbReference>
<evidence type="ECO:0000313" key="1">
    <source>
        <dbReference type="EMBL" id="NBG94967.1"/>
    </source>
</evidence>
<dbReference type="EMBL" id="WXYQ01000004">
    <property type="protein sequence ID" value="NBG94967.1"/>
    <property type="molecule type" value="Genomic_DNA"/>
</dbReference>
<comment type="caution">
    <text evidence="1">The sequence shown here is derived from an EMBL/GenBank/DDBJ whole genome shotgun (WGS) entry which is preliminary data.</text>
</comment>
<keyword evidence="2" id="KW-1185">Reference proteome</keyword>
<evidence type="ECO:0000313" key="2">
    <source>
        <dbReference type="Proteomes" id="UP000470384"/>
    </source>
</evidence>
<proteinExistence type="predicted"/>
<sequence length="423" mass="46370">MLKLIKRLTGDRAAARGTLAYEEARALLETEKPATRRDLAQRTDLKPEMLYYLAEDSDERTRALVAANPSTPHQANALLAEDEAASVRQELAAKIGRLLPDLEPDAAVRLRDQTLELIEKLARDQEPRVRAILSEEIKSSPLVPRDVVQRLARDVEISVCGPILRYSPLLSDADLIELIATTQIAGVIEAIAGREALSADVSDEVVASLDIPAVATLLANSSAEIRNSTMDKIVKNAAEVAQWHEPISLRPDLSIRAVRRIAQFVGRDLLHGLADRLGMDEETRRLLSGRLHERLDEGPESETEVAAATIVQRAREQGRLDAAFITDAAEEGHGDQVAYAMSLLSGLPLDDVRRVLGASNGKAITSLVWRARLPMRVSVVIQTHVMHLKPPALLPARNGSEFPMSEDEMTRLLDYFGLAAKSA</sequence>
<reference evidence="1 2" key="1">
    <citation type="journal article" date="2016" name="Int. J. Syst. Evol. Microbiol.">
        <title>Pyruvatibacter mobilis gen. nov., sp. nov., a marine bacterium from the culture broth of Picochlorum sp. 122.</title>
        <authorList>
            <person name="Wang G."/>
            <person name="Tang M."/>
            <person name="Wu H."/>
            <person name="Dai S."/>
            <person name="Li T."/>
            <person name="Chen C."/>
            <person name="He H."/>
            <person name="Fan J."/>
            <person name="Xiang W."/>
            <person name="Li X."/>
        </authorList>
    </citation>
    <scope>NUCLEOTIDE SEQUENCE [LARGE SCALE GENOMIC DNA]</scope>
    <source>
        <strain evidence="1 2">GYP-11</strain>
    </source>
</reference>
<gene>
    <name evidence="1" type="ORF">GTQ45_04405</name>
</gene>
<protein>
    <submittedName>
        <fullName evidence="1">DUF2336 domain-containing protein</fullName>
    </submittedName>
</protein>